<dbReference type="SUPFAM" id="SSF88946">
    <property type="entry name" value="Sigma2 domain of RNA polymerase sigma factors"/>
    <property type="match status" value="1"/>
</dbReference>
<keyword evidence="2" id="KW-1185">Reference proteome</keyword>
<accession>A0ABP8KWS6</accession>
<protein>
    <submittedName>
        <fullName evidence="1">Uncharacterized protein</fullName>
    </submittedName>
</protein>
<sequence length="83" mass="9491">MGTYQELISRIRRGDQKAFEIVYKMNRPVILRYVLQNHGTAYRTTVIATSMLILFKSPKKSTRVTKIPKGAFCHTISGGIYLL</sequence>
<evidence type="ECO:0000313" key="1">
    <source>
        <dbReference type="EMBL" id="GAA4418091.1"/>
    </source>
</evidence>
<reference evidence="2" key="1">
    <citation type="journal article" date="2019" name="Int. J. Syst. Evol. Microbiol.">
        <title>The Global Catalogue of Microorganisms (GCM) 10K type strain sequencing project: providing services to taxonomists for standard genome sequencing and annotation.</title>
        <authorList>
            <consortium name="The Broad Institute Genomics Platform"/>
            <consortium name="The Broad Institute Genome Sequencing Center for Infectious Disease"/>
            <person name="Wu L."/>
            <person name="Ma J."/>
        </authorList>
    </citation>
    <scope>NUCLEOTIDE SEQUENCE [LARGE SCALE GENOMIC DNA]</scope>
    <source>
        <strain evidence="2">JCM 17925</strain>
    </source>
</reference>
<dbReference type="Proteomes" id="UP001500936">
    <property type="component" value="Unassembled WGS sequence"/>
</dbReference>
<comment type="caution">
    <text evidence="1">The sequence shown here is derived from an EMBL/GenBank/DDBJ whole genome shotgun (WGS) entry which is preliminary data.</text>
</comment>
<name>A0ABP8KWS6_9BACT</name>
<dbReference type="EMBL" id="BAABHB010000016">
    <property type="protein sequence ID" value="GAA4418091.1"/>
    <property type="molecule type" value="Genomic_DNA"/>
</dbReference>
<organism evidence="1 2">
    <name type="scientific">Nibrella viscosa</name>
    <dbReference type="NCBI Taxonomy" id="1084524"/>
    <lineage>
        <taxon>Bacteria</taxon>
        <taxon>Pseudomonadati</taxon>
        <taxon>Bacteroidota</taxon>
        <taxon>Cytophagia</taxon>
        <taxon>Cytophagales</taxon>
        <taxon>Spirosomataceae</taxon>
        <taxon>Nibrella</taxon>
    </lineage>
</organism>
<evidence type="ECO:0000313" key="2">
    <source>
        <dbReference type="Proteomes" id="UP001500936"/>
    </source>
</evidence>
<gene>
    <name evidence="1" type="ORF">GCM10023187_51120</name>
</gene>
<dbReference type="InterPro" id="IPR013325">
    <property type="entry name" value="RNA_pol_sigma_r2"/>
</dbReference>
<proteinExistence type="predicted"/>